<gene>
    <name evidence="1" type="ORF">K1T71_002760</name>
</gene>
<name>A0ACC1DEH7_9NEOP</name>
<dbReference type="Proteomes" id="UP000824533">
    <property type="component" value="Linkage Group LG04"/>
</dbReference>
<keyword evidence="2" id="KW-1185">Reference proteome</keyword>
<proteinExistence type="predicted"/>
<reference evidence="1 2" key="1">
    <citation type="journal article" date="2021" name="Front. Genet.">
        <title>Chromosome-Level Genome Assembly Reveals Significant Gene Expansion in the Toll and IMD Signaling Pathways of Dendrolimus kikuchii.</title>
        <authorList>
            <person name="Zhou J."/>
            <person name="Wu P."/>
            <person name="Xiong Z."/>
            <person name="Liu N."/>
            <person name="Zhao N."/>
            <person name="Ji M."/>
            <person name="Qiu Y."/>
            <person name="Yang B."/>
        </authorList>
    </citation>
    <scope>NUCLEOTIDE SEQUENCE [LARGE SCALE GENOMIC DNA]</scope>
    <source>
        <strain evidence="1">Ann1</strain>
    </source>
</reference>
<evidence type="ECO:0000313" key="1">
    <source>
        <dbReference type="EMBL" id="KAJ0182038.1"/>
    </source>
</evidence>
<evidence type="ECO:0000313" key="2">
    <source>
        <dbReference type="Proteomes" id="UP000824533"/>
    </source>
</evidence>
<dbReference type="EMBL" id="CM034390">
    <property type="protein sequence ID" value="KAJ0182038.1"/>
    <property type="molecule type" value="Genomic_DNA"/>
</dbReference>
<protein>
    <submittedName>
        <fullName evidence="1">Uncharacterized protein</fullName>
    </submittedName>
</protein>
<comment type="caution">
    <text evidence="1">The sequence shown here is derived from an EMBL/GenBank/DDBJ whole genome shotgun (WGS) entry which is preliminary data.</text>
</comment>
<accession>A0ACC1DEH7</accession>
<organism evidence="1 2">
    <name type="scientific">Dendrolimus kikuchii</name>
    <dbReference type="NCBI Taxonomy" id="765133"/>
    <lineage>
        <taxon>Eukaryota</taxon>
        <taxon>Metazoa</taxon>
        <taxon>Ecdysozoa</taxon>
        <taxon>Arthropoda</taxon>
        <taxon>Hexapoda</taxon>
        <taxon>Insecta</taxon>
        <taxon>Pterygota</taxon>
        <taxon>Neoptera</taxon>
        <taxon>Endopterygota</taxon>
        <taxon>Lepidoptera</taxon>
        <taxon>Glossata</taxon>
        <taxon>Ditrysia</taxon>
        <taxon>Bombycoidea</taxon>
        <taxon>Lasiocampidae</taxon>
        <taxon>Dendrolimus</taxon>
    </lineage>
</organism>
<sequence>MELDNFDTDFFIEEVEKRPALWDIDCLDYTNRKRKRKCWDELVELFGEPGDSKEKKTALCITLQKKWKGLRDSFVRERKKNKNAGPGASKNSKTKPYFYFNRLMFLERSVRNKSTDSNSDSSGDSTDADEDWSPDKQDAVKRQCQPTRKKRRKERDEEETHISSNLDSDNDKLFCLSLHKELCKVPESIRLQTKIEIMNVILNKQQISLSHTKTRPENINRHDNKAKQKKTKYTKRKAHNHKTLEIKSSEQSIINNIKDETDDPENSQYRPATPTYQIFVS</sequence>